<protein>
    <submittedName>
        <fullName evidence="1">Uncharacterized protein</fullName>
    </submittedName>
</protein>
<dbReference type="AlphaFoldDB" id="A0A8H2WDB1"/>
<dbReference type="EMBL" id="CAJMWS010000076">
    <property type="protein sequence ID" value="CAE6356128.1"/>
    <property type="molecule type" value="Genomic_DNA"/>
</dbReference>
<dbReference type="Proteomes" id="UP000663846">
    <property type="component" value="Unassembled WGS sequence"/>
</dbReference>
<evidence type="ECO:0000313" key="2">
    <source>
        <dbReference type="Proteomes" id="UP000663846"/>
    </source>
</evidence>
<comment type="caution">
    <text evidence="1">The sequence shown here is derived from an EMBL/GenBank/DDBJ whole genome shotgun (WGS) entry which is preliminary data.</text>
</comment>
<gene>
    <name evidence="1" type="ORF">RDB_LOCUS15010</name>
</gene>
<name>A0A8H2WDB1_9AGAM</name>
<proteinExistence type="predicted"/>
<accession>A0A8H2WDB1</accession>
<evidence type="ECO:0000313" key="1">
    <source>
        <dbReference type="EMBL" id="CAE6356128.1"/>
    </source>
</evidence>
<sequence>MDFLLQVIPQHTKMTNTDLVHELGVQCLLHRLPYQKVEAELGEDVAHAEVFKDWKEPPSRLVCVVFIVPSGKLGAIRKKREGPSPRLICNVIDNNDGKQTKSTFEAVQAAWGKCVLLEGSDGVYTIEEGPSGFRNESSSDLILSFWVNAEKLTPSGLTVSLSLLHTPMAQYDYRKELGNYLTLFSANISDKNHILVLKDRPTSSSRSQKALRIDAPDPVADDEKSCMITIKGSREDGTQIREMKARVRLESESDKATLVKGVKGKPNQIGPCTLQVEFRQAKYTFTFPYPIIKSLTVIEAHTESHEIVVTAQVLGQILLRAG</sequence>
<organism evidence="1 2">
    <name type="scientific">Rhizoctonia solani</name>
    <dbReference type="NCBI Taxonomy" id="456999"/>
    <lineage>
        <taxon>Eukaryota</taxon>
        <taxon>Fungi</taxon>
        <taxon>Dikarya</taxon>
        <taxon>Basidiomycota</taxon>
        <taxon>Agaricomycotina</taxon>
        <taxon>Agaricomycetes</taxon>
        <taxon>Cantharellales</taxon>
        <taxon>Ceratobasidiaceae</taxon>
        <taxon>Rhizoctonia</taxon>
    </lineage>
</organism>
<reference evidence="1" key="1">
    <citation type="submission" date="2021-01" db="EMBL/GenBank/DDBJ databases">
        <authorList>
            <person name="Kaushik A."/>
        </authorList>
    </citation>
    <scope>NUCLEOTIDE SEQUENCE</scope>
    <source>
        <strain evidence="1">AG1-1C</strain>
    </source>
</reference>